<dbReference type="InterPro" id="IPR001623">
    <property type="entry name" value="DnaJ_domain"/>
</dbReference>
<dbReference type="InterPro" id="IPR036869">
    <property type="entry name" value="J_dom_sf"/>
</dbReference>
<feature type="coiled-coil region" evidence="3">
    <location>
        <begin position="81"/>
        <end position="108"/>
    </location>
</feature>
<keyword evidence="3" id="KW-0175">Coiled coil</keyword>
<evidence type="ECO:0000313" key="6">
    <source>
        <dbReference type="Proteomes" id="UP001589738"/>
    </source>
</evidence>
<protein>
    <submittedName>
        <fullName evidence="5">J domain-containing protein</fullName>
    </submittedName>
</protein>
<dbReference type="SUPFAM" id="SSF46565">
    <property type="entry name" value="Chaperone J-domain"/>
    <property type="match status" value="1"/>
</dbReference>
<dbReference type="RefSeq" id="WP_160549321.1">
    <property type="nucleotide sequence ID" value="NZ_JBHLUU010000105.1"/>
</dbReference>
<gene>
    <name evidence="5" type="ORF">ACFFHF_14815</name>
</gene>
<name>A0ABV6KT25_9BACI</name>
<evidence type="ECO:0000256" key="2">
    <source>
        <dbReference type="ARBA" id="ARBA00023016"/>
    </source>
</evidence>
<comment type="caution">
    <text evidence="5">The sequence shown here is derived from an EMBL/GenBank/DDBJ whole genome shotgun (WGS) entry which is preliminary data.</text>
</comment>
<keyword evidence="6" id="KW-1185">Reference proteome</keyword>
<keyword evidence="1" id="KW-0235">DNA replication</keyword>
<accession>A0ABV6KT25</accession>
<proteinExistence type="predicted"/>
<keyword evidence="2" id="KW-0346">Stress response</keyword>
<sequence>MLNVKETTELLRSEGIADSEETVIRWILDGKIRAKRTKDLNINFSIDPFDLATFIVEKKNERLSQQFGVDYEHWEKTFQENTRLKEKMEELEITLRIERAKVRSLKKMVRSENSLFTPAPYTIYSLLGVEEDANKDFMKKELKKLLKFLHPDRGGDERLFKVFYEHYEKMNFK</sequence>
<feature type="domain" description="J" evidence="4">
    <location>
        <begin position="122"/>
        <end position="173"/>
    </location>
</feature>
<dbReference type="Gene3D" id="1.10.287.110">
    <property type="entry name" value="DnaJ domain"/>
    <property type="match status" value="1"/>
</dbReference>
<evidence type="ECO:0000256" key="3">
    <source>
        <dbReference type="SAM" id="Coils"/>
    </source>
</evidence>
<evidence type="ECO:0000256" key="1">
    <source>
        <dbReference type="ARBA" id="ARBA00022705"/>
    </source>
</evidence>
<dbReference type="Proteomes" id="UP001589738">
    <property type="component" value="Unassembled WGS sequence"/>
</dbReference>
<organism evidence="5 6">
    <name type="scientific">Robertmurraya beringensis</name>
    <dbReference type="NCBI Taxonomy" id="641660"/>
    <lineage>
        <taxon>Bacteria</taxon>
        <taxon>Bacillati</taxon>
        <taxon>Bacillota</taxon>
        <taxon>Bacilli</taxon>
        <taxon>Bacillales</taxon>
        <taxon>Bacillaceae</taxon>
        <taxon>Robertmurraya</taxon>
    </lineage>
</organism>
<reference evidence="5 6" key="1">
    <citation type="submission" date="2024-09" db="EMBL/GenBank/DDBJ databases">
        <authorList>
            <person name="Sun Q."/>
            <person name="Mori K."/>
        </authorList>
    </citation>
    <scope>NUCLEOTIDE SEQUENCE [LARGE SCALE GENOMIC DNA]</scope>
    <source>
        <strain evidence="5 6">CGMCC 1.9126</strain>
    </source>
</reference>
<evidence type="ECO:0000313" key="5">
    <source>
        <dbReference type="EMBL" id="MFC0476481.1"/>
    </source>
</evidence>
<dbReference type="PROSITE" id="PS50076">
    <property type="entry name" value="DNAJ_2"/>
    <property type="match status" value="1"/>
</dbReference>
<dbReference type="EMBL" id="JBHLUU010000105">
    <property type="protein sequence ID" value="MFC0476481.1"/>
    <property type="molecule type" value="Genomic_DNA"/>
</dbReference>
<evidence type="ECO:0000259" key="4">
    <source>
        <dbReference type="PROSITE" id="PS50076"/>
    </source>
</evidence>